<dbReference type="PIRSF" id="PIRSF028744">
    <property type="entry name" value="Addict_mod_HI1419"/>
    <property type="match status" value="1"/>
</dbReference>
<proteinExistence type="predicted"/>
<dbReference type="OrthoDB" id="9800258at2"/>
<organism evidence="1 2">
    <name type="scientific">Senegalimassilia faecalis</name>
    <dbReference type="NCBI Taxonomy" id="2509433"/>
    <lineage>
        <taxon>Bacteria</taxon>
        <taxon>Bacillati</taxon>
        <taxon>Actinomycetota</taxon>
        <taxon>Coriobacteriia</taxon>
        <taxon>Coriobacteriales</taxon>
        <taxon>Coriobacteriaceae</taxon>
        <taxon>Senegalimassilia</taxon>
    </lineage>
</organism>
<gene>
    <name evidence="1" type="ORF">ET524_09270</name>
</gene>
<dbReference type="PANTHER" id="PTHR41791:SF1">
    <property type="entry name" value="SSL7039 PROTEIN"/>
    <property type="match status" value="1"/>
</dbReference>
<dbReference type="AlphaFoldDB" id="A0A4Q2K072"/>
<dbReference type="PANTHER" id="PTHR41791">
    <property type="entry name" value="SSL7039 PROTEIN"/>
    <property type="match status" value="1"/>
</dbReference>
<name>A0A4Q2K072_9ACTN</name>
<protein>
    <submittedName>
        <fullName evidence="1">Type II toxin-antitoxin system RelE/ParE family toxin</fullName>
    </submittedName>
</protein>
<dbReference type="Proteomes" id="UP000293345">
    <property type="component" value="Unassembled WGS sequence"/>
</dbReference>
<dbReference type="InterPro" id="IPR014056">
    <property type="entry name" value="TypeIITA-like_toxin_pred"/>
</dbReference>
<sequence length="103" mass="11903">MEVVPSKRFKKWLLKLRDAEARNLISFRIQTIARLGTLVGDWKSIEGKIFELRFHRGPGYRVYGAIEDDTFLILAAKGAKATQTRDIALAKKLVREWEDEQNV</sequence>
<evidence type="ECO:0000313" key="1">
    <source>
        <dbReference type="EMBL" id="RXZ54646.1"/>
    </source>
</evidence>
<dbReference type="RefSeq" id="WP_129425228.1">
    <property type="nucleotide sequence ID" value="NZ_SDPW01000001.1"/>
</dbReference>
<reference evidence="1 2" key="1">
    <citation type="submission" date="2019-01" db="EMBL/GenBank/DDBJ databases">
        <title>Senegalimassilia sp. nov. KGMB04484 isolated human feces.</title>
        <authorList>
            <person name="Han K.-I."/>
            <person name="Kim J.-S."/>
            <person name="Lee K.C."/>
            <person name="Suh M.K."/>
            <person name="Eom M.K."/>
            <person name="Lee J.H."/>
            <person name="Park S.-H."/>
            <person name="Kang S.W."/>
            <person name="Park J.-E."/>
            <person name="Oh B.S."/>
            <person name="Yu S.Y."/>
            <person name="Choi S.-H."/>
            <person name="Lee D.H."/>
            <person name="Yoon H."/>
            <person name="Kim B.-Y."/>
            <person name="Lee J.H."/>
            <person name="Lee J.-S."/>
        </authorList>
    </citation>
    <scope>NUCLEOTIDE SEQUENCE [LARGE SCALE GENOMIC DNA]</scope>
    <source>
        <strain evidence="1 2">KGMB04484</strain>
    </source>
</reference>
<dbReference type="NCBIfam" id="TIGR02683">
    <property type="entry name" value="upstrm_HI1419"/>
    <property type="match status" value="1"/>
</dbReference>
<comment type="caution">
    <text evidence="1">The sequence shown here is derived from an EMBL/GenBank/DDBJ whole genome shotgun (WGS) entry which is preliminary data.</text>
</comment>
<accession>A0A4Q2K072</accession>
<keyword evidence="2" id="KW-1185">Reference proteome</keyword>
<dbReference type="EMBL" id="SDPW01000001">
    <property type="protein sequence ID" value="RXZ54646.1"/>
    <property type="molecule type" value="Genomic_DNA"/>
</dbReference>
<evidence type="ECO:0000313" key="2">
    <source>
        <dbReference type="Proteomes" id="UP000293345"/>
    </source>
</evidence>